<evidence type="ECO:0008006" key="9">
    <source>
        <dbReference type="Google" id="ProtNLM"/>
    </source>
</evidence>
<dbReference type="GO" id="GO:0016491">
    <property type="term" value="F:oxidoreductase activity"/>
    <property type="evidence" value="ECO:0007669"/>
    <property type="project" value="UniProtKB-KW"/>
</dbReference>
<evidence type="ECO:0000259" key="6">
    <source>
        <dbReference type="Pfam" id="PF14833"/>
    </source>
</evidence>
<dbReference type="InterPro" id="IPR051265">
    <property type="entry name" value="HIBADH-related_NP60_sf"/>
</dbReference>
<dbReference type="InterPro" id="IPR036291">
    <property type="entry name" value="NAD(P)-bd_dom_sf"/>
</dbReference>
<dbReference type="VEuPathDB" id="FungiDB:ASPCADRAFT_509503"/>
<dbReference type="Gene3D" id="3.40.50.720">
    <property type="entry name" value="NAD(P)-binding Rossmann-like Domain"/>
    <property type="match status" value="1"/>
</dbReference>
<evidence type="ECO:0000256" key="3">
    <source>
        <dbReference type="ARBA" id="ARBA00023027"/>
    </source>
</evidence>
<dbReference type="Gene3D" id="1.10.1040.10">
    <property type="entry name" value="N-(1-d-carboxylethyl)-l-norvaline Dehydrogenase, domain 2"/>
    <property type="match status" value="1"/>
</dbReference>
<dbReference type="InterPro" id="IPR006115">
    <property type="entry name" value="6PGDH_NADP-bd"/>
</dbReference>
<reference evidence="8" key="1">
    <citation type="journal article" date="2017" name="Genome Biol.">
        <title>Comparative genomics reveals high biological diversity and specific adaptations in the industrially and medically important fungal genus Aspergillus.</title>
        <authorList>
            <person name="de Vries R.P."/>
            <person name="Riley R."/>
            <person name="Wiebenga A."/>
            <person name="Aguilar-Osorio G."/>
            <person name="Amillis S."/>
            <person name="Uchima C.A."/>
            <person name="Anderluh G."/>
            <person name="Asadollahi M."/>
            <person name="Askin M."/>
            <person name="Barry K."/>
            <person name="Battaglia E."/>
            <person name="Bayram O."/>
            <person name="Benocci T."/>
            <person name="Braus-Stromeyer S.A."/>
            <person name="Caldana C."/>
            <person name="Canovas D."/>
            <person name="Cerqueira G.C."/>
            <person name="Chen F."/>
            <person name="Chen W."/>
            <person name="Choi C."/>
            <person name="Clum A."/>
            <person name="Dos Santos R.A."/>
            <person name="Damasio A.R."/>
            <person name="Diallinas G."/>
            <person name="Emri T."/>
            <person name="Fekete E."/>
            <person name="Flipphi M."/>
            <person name="Freyberg S."/>
            <person name="Gallo A."/>
            <person name="Gournas C."/>
            <person name="Habgood R."/>
            <person name="Hainaut M."/>
            <person name="Harispe M.L."/>
            <person name="Henrissat B."/>
            <person name="Hilden K.S."/>
            <person name="Hope R."/>
            <person name="Hossain A."/>
            <person name="Karabika E."/>
            <person name="Karaffa L."/>
            <person name="Karanyi Z."/>
            <person name="Krasevec N."/>
            <person name="Kuo A."/>
            <person name="Kusch H."/>
            <person name="LaButti K."/>
            <person name="Lagendijk E.L."/>
            <person name="Lapidus A."/>
            <person name="Levasseur A."/>
            <person name="Lindquist E."/>
            <person name="Lipzen A."/>
            <person name="Logrieco A.F."/>
            <person name="MacCabe A."/>
            <person name="Maekelae M.R."/>
            <person name="Malavazi I."/>
            <person name="Melin P."/>
            <person name="Meyer V."/>
            <person name="Mielnichuk N."/>
            <person name="Miskei M."/>
            <person name="Molnar A.P."/>
            <person name="Mule G."/>
            <person name="Ngan C.Y."/>
            <person name="Orejas M."/>
            <person name="Orosz E."/>
            <person name="Ouedraogo J.P."/>
            <person name="Overkamp K.M."/>
            <person name="Park H.-S."/>
            <person name="Perrone G."/>
            <person name="Piumi F."/>
            <person name="Punt P.J."/>
            <person name="Ram A.F."/>
            <person name="Ramon A."/>
            <person name="Rauscher S."/>
            <person name="Record E."/>
            <person name="Riano-Pachon D.M."/>
            <person name="Robert V."/>
            <person name="Roehrig J."/>
            <person name="Ruller R."/>
            <person name="Salamov A."/>
            <person name="Salih N.S."/>
            <person name="Samson R.A."/>
            <person name="Sandor E."/>
            <person name="Sanguinetti M."/>
            <person name="Schuetze T."/>
            <person name="Sepcic K."/>
            <person name="Shelest E."/>
            <person name="Sherlock G."/>
            <person name="Sophianopoulou V."/>
            <person name="Squina F.M."/>
            <person name="Sun H."/>
            <person name="Susca A."/>
            <person name="Todd R.B."/>
            <person name="Tsang A."/>
            <person name="Unkles S.E."/>
            <person name="van de Wiele N."/>
            <person name="van Rossen-Uffink D."/>
            <person name="Oliveira J.V."/>
            <person name="Vesth T.C."/>
            <person name="Visser J."/>
            <person name="Yu J.-H."/>
            <person name="Zhou M."/>
            <person name="Andersen M.R."/>
            <person name="Archer D.B."/>
            <person name="Baker S.E."/>
            <person name="Benoit I."/>
            <person name="Brakhage A.A."/>
            <person name="Braus G.H."/>
            <person name="Fischer R."/>
            <person name="Frisvad J.C."/>
            <person name="Goldman G.H."/>
            <person name="Houbraken J."/>
            <person name="Oakley B."/>
            <person name="Pocsi I."/>
            <person name="Scazzocchio C."/>
            <person name="Seiboth B."/>
            <person name="vanKuyk P.A."/>
            <person name="Wortman J."/>
            <person name="Dyer P.S."/>
            <person name="Grigoriev I.V."/>
        </authorList>
    </citation>
    <scope>NUCLEOTIDE SEQUENCE [LARGE SCALE GENOMIC DNA]</scope>
    <source>
        <strain evidence="8">ITEM 5010</strain>
    </source>
</reference>
<accession>A0A1R3RDL5</accession>
<evidence type="ECO:0000256" key="1">
    <source>
        <dbReference type="ARBA" id="ARBA00007598"/>
    </source>
</evidence>
<dbReference type="OrthoDB" id="435038at2759"/>
<feature type="domain" description="6-phosphogluconate dehydrogenase NADP-binding" evidence="5">
    <location>
        <begin position="8"/>
        <end position="170"/>
    </location>
</feature>
<gene>
    <name evidence="7" type="ORF">ASPCADRAFT_509503</name>
</gene>
<dbReference type="InterPro" id="IPR013328">
    <property type="entry name" value="6PGD_dom2"/>
</dbReference>
<organism evidence="7 8">
    <name type="scientific">Aspergillus carbonarius (strain ITEM 5010)</name>
    <dbReference type="NCBI Taxonomy" id="602072"/>
    <lineage>
        <taxon>Eukaryota</taxon>
        <taxon>Fungi</taxon>
        <taxon>Dikarya</taxon>
        <taxon>Ascomycota</taxon>
        <taxon>Pezizomycotina</taxon>
        <taxon>Eurotiomycetes</taxon>
        <taxon>Eurotiomycetidae</taxon>
        <taxon>Eurotiales</taxon>
        <taxon>Aspergillaceae</taxon>
        <taxon>Aspergillus</taxon>
        <taxon>Aspergillus subgen. Circumdati</taxon>
    </lineage>
</organism>
<dbReference type="GO" id="GO:0050661">
    <property type="term" value="F:NADP binding"/>
    <property type="evidence" value="ECO:0007669"/>
    <property type="project" value="InterPro"/>
</dbReference>
<evidence type="ECO:0000259" key="5">
    <source>
        <dbReference type="Pfam" id="PF03446"/>
    </source>
</evidence>
<dbReference type="Pfam" id="PF03446">
    <property type="entry name" value="NAD_binding_2"/>
    <property type="match status" value="1"/>
</dbReference>
<evidence type="ECO:0000313" key="8">
    <source>
        <dbReference type="Proteomes" id="UP000188318"/>
    </source>
</evidence>
<dbReference type="EMBL" id="KV907507">
    <property type="protein sequence ID" value="OOF92574.1"/>
    <property type="molecule type" value="Genomic_DNA"/>
</dbReference>
<dbReference type="PIRSF" id="PIRSF000103">
    <property type="entry name" value="HIBADH"/>
    <property type="match status" value="1"/>
</dbReference>
<dbReference type="GO" id="GO:0051287">
    <property type="term" value="F:NAD binding"/>
    <property type="evidence" value="ECO:0007669"/>
    <property type="project" value="InterPro"/>
</dbReference>
<sequence>MNPNHPSLGWIGLGTMGLPMALNLQTHLTHTNAPPLHFYNRTPTHSAPLHELGGTPSPNIQDLLTKINICFLAVTDDNAVKSIINTMIESPDHIRNKIIVDTTTVHPETSSWAQKCLRAVGAGYIASPVFGASPVAKEGKLLFVMAGREEDVRGVEGFVVGVMGRKVVKVGGDGDVGRASLLKCTGNFLTAGMMELVSEAHVFAEKSGLGNDVLESLIEEQFGALPFAMSRRITGGFYLPERGQRPWSDLNLAIKDVGLGVACAEGAGTRLPVAELVLEHLREARGYAEGNGRALDSSAMYGVLRDRAGLDFESEEVKRRDGERN</sequence>
<dbReference type="SUPFAM" id="SSF51735">
    <property type="entry name" value="NAD(P)-binding Rossmann-fold domains"/>
    <property type="match status" value="1"/>
</dbReference>
<feature type="domain" description="3-hydroxyisobutyrate dehydrogenase-like NAD-binding" evidence="6">
    <location>
        <begin position="177"/>
        <end position="303"/>
    </location>
</feature>
<dbReference type="InterPro" id="IPR015815">
    <property type="entry name" value="HIBADH-related"/>
</dbReference>
<keyword evidence="2" id="KW-0560">Oxidoreductase</keyword>
<dbReference type="OMA" id="AMATNIQ"/>
<keyword evidence="8" id="KW-1185">Reference proteome</keyword>
<dbReference type="AlphaFoldDB" id="A0A1R3RDL5"/>
<feature type="active site" evidence="4">
    <location>
        <position position="183"/>
    </location>
</feature>
<dbReference type="Proteomes" id="UP000188318">
    <property type="component" value="Unassembled WGS sequence"/>
</dbReference>
<comment type="similarity">
    <text evidence="1">Belongs to the HIBADH-related family. NP60 subfamily.</text>
</comment>
<dbReference type="InterPro" id="IPR008927">
    <property type="entry name" value="6-PGluconate_DH-like_C_sf"/>
</dbReference>
<dbReference type="SUPFAM" id="SSF48179">
    <property type="entry name" value="6-phosphogluconate dehydrogenase C-terminal domain-like"/>
    <property type="match status" value="1"/>
</dbReference>
<dbReference type="InterPro" id="IPR029154">
    <property type="entry name" value="HIBADH-like_NADP-bd"/>
</dbReference>
<name>A0A1R3RDL5_ASPC5</name>
<keyword evidence="3" id="KW-0520">NAD</keyword>
<dbReference type="PANTHER" id="PTHR43580:SF8">
    <property type="entry name" value="6-PHOSPHOGLUCONATE DEHYDROGENASE NADP-BINDING DOMAIN-CONTAINING PROTEIN-RELATED"/>
    <property type="match status" value="1"/>
</dbReference>
<evidence type="ECO:0000256" key="4">
    <source>
        <dbReference type="PIRSR" id="PIRSR000103-1"/>
    </source>
</evidence>
<dbReference type="Pfam" id="PF14833">
    <property type="entry name" value="NAD_binding_11"/>
    <property type="match status" value="1"/>
</dbReference>
<protein>
    <recommendedName>
        <fullName evidence="9">6-phosphogluconate dehydrogenase NADP-binding domain-containing protein</fullName>
    </recommendedName>
</protein>
<evidence type="ECO:0000256" key="2">
    <source>
        <dbReference type="ARBA" id="ARBA00023002"/>
    </source>
</evidence>
<proteinExistence type="inferred from homology"/>
<evidence type="ECO:0000313" key="7">
    <source>
        <dbReference type="EMBL" id="OOF92574.1"/>
    </source>
</evidence>
<dbReference type="STRING" id="602072.A0A1R3RDL5"/>
<dbReference type="PANTHER" id="PTHR43580">
    <property type="entry name" value="OXIDOREDUCTASE GLYR1-RELATED"/>
    <property type="match status" value="1"/>
</dbReference>